<comment type="cofactor">
    <cofactor evidence="11">
        <name>[2Fe-2S] cluster</name>
        <dbReference type="ChEBI" id="CHEBI:190135"/>
    </cofactor>
    <text evidence="11">Binds 1 [2Fe-2S] cluster per subunit.</text>
</comment>
<evidence type="ECO:0000313" key="14">
    <source>
        <dbReference type="Proteomes" id="UP000030652"/>
    </source>
</evidence>
<dbReference type="InterPro" id="IPR050353">
    <property type="entry name" value="PyrK_electron_transfer"/>
</dbReference>
<dbReference type="PIRSF" id="PIRSF006816">
    <property type="entry name" value="Cyc3_hyd_g"/>
    <property type="match status" value="1"/>
</dbReference>
<evidence type="ECO:0000256" key="10">
    <source>
        <dbReference type="ARBA" id="ARBA00034078"/>
    </source>
</evidence>
<dbReference type="Gene3D" id="3.40.50.80">
    <property type="entry name" value="Nucleotide-binding domain of ferredoxin-NADP reductase (FNR) module"/>
    <property type="match status" value="1"/>
</dbReference>
<dbReference type="InterPro" id="IPR019480">
    <property type="entry name" value="Dihydroorotate_DH_Fe-S-bd"/>
</dbReference>
<dbReference type="GO" id="GO:1990663">
    <property type="term" value="F:dihydroorotate dehydrogenase (fumarate) activity"/>
    <property type="evidence" value="ECO:0007669"/>
    <property type="project" value="UniProtKB-EC"/>
</dbReference>
<feature type="binding site" evidence="11">
    <location>
        <position position="235"/>
    </location>
    <ligand>
        <name>[2Fe-2S] cluster</name>
        <dbReference type="ChEBI" id="CHEBI:190135"/>
    </ligand>
</feature>
<dbReference type="PANTHER" id="PTHR43513:SF3">
    <property type="entry name" value="DIHYDROOROTATE DEHYDROGENASE B (NAD(+)), ELECTRON TRANSFER SUBUNIT-RELATED"/>
    <property type="match status" value="1"/>
</dbReference>
<dbReference type="SUPFAM" id="SSF52343">
    <property type="entry name" value="Ferredoxin reductase-like, C-terminal NADP-linked domain"/>
    <property type="match status" value="1"/>
</dbReference>
<keyword evidence="4 11" id="KW-0001">2Fe-2S</keyword>
<feature type="domain" description="FAD-binding FR-type" evidence="12">
    <location>
        <begin position="8"/>
        <end position="99"/>
    </location>
</feature>
<evidence type="ECO:0000259" key="12">
    <source>
        <dbReference type="PROSITE" id="PS51384"/>
    </source>
</evidence>
<dbReference type="eggNOG" id="COG0543">
    <property type="taxonomic scope" value="Bacteria"/>
</dbReference>
<dbReference type="Pfam" id="PF00970">
    <property type="entry name" value="FAD_binding_6"/>
    <property type="match status" value="1"/>
</dbReference>
<dbReference type="GO" id="GO:0046872">
    <property type="term" value="F:metal ion binding"/>
    <property type="evidence" value="ECO:0007669"/>
    <property type="project" value="UniProtKB-KW"/>
</dbReference>
<dbReference type="InterPro" id="IPR012165">
    <property type="entry name" value="Cyt_c3_hydrogenase_gsu"/>
</dbReference>
<accession>A0A0B0EGL2</accession>
<keyword evidence="13" id="KW-0560">Oxidoreductase</keyword>
<keyword evidence="5 11" id="KW-0479">Metal-binding</keyword>
<protein>
    <submittedName>
        <fullName evidence="13">Dihydroorotate oxidase (Dihydroorotate dehydrogenase B) electron-transfer subunit</fullName>
        <ecNumber evidence="13">1.3.98.1</ecNumber>
    </submittedName>
</protein>
<proteinExistence type="inferred from homology"/>
<comment type="cofactor">
    <cofactor evidence="10">
        <name>[2Fe-2S] cluster</name>
        <dbReference type="ChEBI" id="CHEBI:190135"/>
    </cofactor>
</comment>
<dbReference type="InterPro" id="IPR037117">
    <property type="entry name" value="Dihydroorotate_DH_ele_sf"/>
</dbReference>
<dbReference type="InterPro" id="IPR017938">
    <property type="entry name" value="Riboflavin_synthase-like_b-brl"/>
</dbReference>
<dbReference type="GO" id="GO:0006221">
    <property type="term" value="P:pyrimidine nucleotide biosynthetic process"/>
    <property type="evidence" value="ECO:0007669"/>
    <property type="project" value="InterPro"/>
</dbReference>
<evidence type="ECO:0000313" key="13">
    <source>
        <dbReference type="EMBL" id="KHE92222.1"/>
    </source>
</evidence>
<feature type="binding site" evidence="11">
    <location>
        <position position="219"/>
    </location>
    <ligand>
        <name>[2Fe-2S] cluster</name>
        <dbReference type="ChEBI" id="CHEBI:190135"/>
    </ligand>
</feature>
<dbReference type="Gene3D" id="2.40.30.10">
    <property type="entry name" value="Translation factors"/>
    <property type="match status" value="1"/>
</dbReference>
<evidence type="ECO:0000256" key="5">
    <source>
        <dbReference type="ARBA" id="ARBA00022723"/>
    </source>
</evidence>
<evidence type="ECO:0000256" key="11">
    <source>
        <dbReference type="PIRSR" id="PIRSR006816-2"/>
    </source>
</evidence>
<evidence type="ECO:0000256" key="7">
    <source>
        <dbReference type="ARBA" id="ARBA00022982"/>
    </source>
</evidence>
<keyword evidence="7" id="KW-0249">Electron transport</keyword>
<evidence type="ECO:0000256" key="6">
    <source>
        <dbReference type="ARBA" id="ARBA00022827"/>
    </source>
</evidence>
<dbReference type="EC" id="1.3.98.1" evidence="13"/>
<dbReference type="SUPFAM" id="SSF63380">
    <property type="entry name" value="Riboflavin synthase domain-like"/>
    <property type="match status" value="1"/>
</dbReference>
<dbReference type="GO" id="GO:0051537">
    <property type="term" value="F:2 iron, 2 sulfur cluster binding"/>
    <property type="evidence" value="ECO:0007669"/>
    <property type="project" value="UniProtKB-KW"/>
</dbReference>
<dbReference type="InterPro" id="IPR008333">
    <property type="entry name" value="Cbr1-like_FAD-bd_dom"/>
</dbReference>
<keyword evidence="6" id="KW-0274">FAD</keyword>
<feature type="binding site" evidence="11">
    <location>
        <position position="227"/>
    </location>
    <ligand>
        <name>[2Fe-2S] cluster</name>
        <dbReference type="ChEBI" id="CHEBI:190135"/>
    </ligand>
</feature>
<dbReference type="Proteomes" id="UP000030652">
    <property type="component" value="Unassembled WGS sequence"/>
</dbReference>
<dbReference type="PANTHER" id="PTHR43513">
    <property type="entry name" value="DIHYDROOROTATE DEHYDROGENASE B (NAD(+)), ELECTRON TRANSFER SUBUNIT"/>
    <property type="match status" value="1"/>
</dbReference>
<comment type="caution">
    <text evidence="13">The sequence shown here is derived from an EMBL/GenBank/DDBJ whole genome shotgun (WGS) entry which is preliminary data.</text>
</comment>
<evidence type="ECO:0000256" key="8">
    <source>
        <dbReference type="ARBA" id="ARBA00023004"/>
    </source>
</evidence>
<dbReference type="GO" id="GO:0050660">
    <property type="term" value="F:flavin adenine dinucleotide binding"/>
    <property type="evidence" value="ECO:0007669"/>
    <property type="project" value="InterPro"/>
</dbReference>
<dbReference type="Gene3D" id="2.10.240.10">
    <property type="entry name" value="Dihydroorotate dehydrogenase, electron transfer subunit"/>
    <property type="match status" value="1"/>
</dbReference>
<organism evidence="13 14">
    <name type="scientific">Candidatus Scalindua brodae</name>
    <dbReference type="NCBI Taxonomy" id="237368"/>
    <lineage>
        <taxon>Bacteria</taxon>
        <taxon>Pseudomonadati</taxon>
        <taxon>Planctomycetota</taxon>
        <taxon>Candidatus Brocadiia</taxon>
        <taxon>Candidatus Brocadiales</taxon>
        <taxon>Candidatus Scalinduaceae</taxon>
        <taxon>Candidatus Scalindua</taxon>
    </lineage>
</organism>
<dbReference type="InterPro" id="IPR017927">
    <property type="entry name" value="FAD-bd_FR_type"/>
</dbReference>
<comment type="similarity">
    <text evidence="1">Belongs to the PyrK family.</text>
</comment>
<dbReference type="PATRIC" id="fig|237368.3.peg.2205"/>
<dbReference type="InterPro" id="IPR039261">
    <property type="entry name" value="FNR_nucleotide-bd"/>
</dbReference>
<evidence type="ECO:0000256" key="2">
    <source>
        <dbReference type="ARBA" id="ARBA00022448"/>
    </source>
</evidence>
<keyword evidence="2" id="KW-0813">Transport</keyword>
<dbReference type="AlphaFoldDB" id="A0A0B0EGL2"/>
<dbReference type="Pfam" id="PF10418">
    <property type="entry name" value="DHODB_Fe-S_bind"/>
    <property type="match status" value="1"/>
</dbReference>
<feature type="binding site" evidence="11">
    <location>
        <position position="224"/>
    </location>
    <ligand>
        <name>[2Fe-2S] cluster</name>
        <dbReference type="ChEBI" id="CHEBI:190135"/>
    </ligand>
</feature>
<evidence type="ECO:0000256" key="1">
    <source>
        <dbReference type="ARBA" id="ARBA00006422"/>
    </source>
</evidence>
<dbReference type="PROSITE" id="PS51384">
    <property type="entry name" value="FAD_FR"/>
    <property type="match status" value="1"/>
</dbReference>
<dbReference type="NCBIfam" id="NF000796">
    <property type="entry name" value="PRK00054.1-1"/>
    <property type="match status" value="1"/>
</dbReference>
<keyword evidence="9 11" id="KW-0411">Iron-sulfur</keyword>
<evidence type="ECO:0000256" key="9">
    <source>
        <dbReference type="ARBA" id="ARBA00023014"/>
    </source>
</evidence>
<dbReference type="EMBL" id="JRYO01000144">
    <property type="protein sequence ID" value="KHE92222.1"/>
    <property type="molecule type" value="Genomic_DNA"/>
</dbReference>
<keyword evidence="8 11" id="KW-0408">Iron</keyword>
<sequence length="275" mass="30958">MNEFSSFDQPVMMKIDKIIDESNGTKSFMFRHKLDYDPGQFIMVWLPGIDEKPFAVSYLEDDFFGITVLERGKFTKLLHKMKPGDRIGIRGPFGHGYSFPDSIKNGKGGACVIGGGCGMASVTVLIERLQENNPTILMGASTSTSLFFKNRYKDITLFTDDGSEGIKGYPTDVLEDLHNQHKYDIIYTCGPEIMMSKVYEFCKKHDIQFEASLERYMKCGIGICGQCVCDGQMVCKDGPVFDLQALSKMDDFGKYSLLKSGKRVSLNEYADWRSC</sequence>
<keyword evidence="3" id="KW-0285">Flavoprotein</keyword>
<reference evidence="13 14" key="1">
    <citation type="submission" date="2014-10" db="EMBL/GenBank/DDBJ databases">
        <title>Draft genome of anammox bacterium scalindua brodae, obtained using differential coverage binning of sequence data from two enrichment reactors.</title>
        <authorList>
            <person name="Speth D.R."/>
            <person name="Russ L."/>
            <person name="Kartal B."/>
            <person name="Op den Camp H.J."/>
            <person name="Dutilh B.E."/>
            <person name="Jetten M.S."/>
        </authorList>
    </citation>
    <scope>NUCLEOTIDE SEQUENCE [LARGE SCALE GENOMIC DNA]</scope>
    <source>
        <strain evidence="13">RU1</strain>
    </source>
</reference>
<name>A0A0B0EGL2_9BACT</name>
<evidence type="ECO:0000256" key="3">
    <source>
        <dbReference type="ARBA" id="ARBA00022630"/>
    </source>
</evidence>
<evidence type="ECO:0000256" key="4">
    <source>
        <dbReference type="ARBA" id="ARBA00022714"/>
    </source>
</evidence>
<gene>
    <name evidence="13" type="primary">pyrK</name>
    <name evidence="13" type="ORF">SCABRO_02042</name>
</gene>